<protein>
    <submittedName>
        <fullName evidence="3">PC4/YdbC family ssDNA-binding protein</fullName>
    </submittedName>
</protein>
<name>A0A133S353_9FIRM</name>
<dbReference type="Pfam" id="PF02229">
    <property type="entry name" value="PC4"/>
    <property type="match status" value="1"/>
</dbReference>
<evidence type="ECO:0000313" key="4">
    <source>
        <dbReference type="EMBL" id="RJY50122.1"/>
    </source>
</evidence>
<dbReference type="GO" id="GO:0006355">
    <property type="term" value="P:regulation of DNA-templated transcription"/>
    <property type="evidence" value="ECO:0007669"/>
    <property type="project" value="InterPro"/>
</dbReference>
<reference evidence="3" key="3">
    <citation type="submission" date="2023-05" db="EMBL/GenBank/DDBJ databases">
        <title>Cataloging the Phylogenetic Diversity of Human Bladder Bacteria.</title>
        <authorList>
            <person name="Du J."/>
        </authorList>
    </citation>
    <scope>NUCLEOTIDE SEQUENCE</scope>
    <source>
        <strain evidence="3">UMB10101</strain>
    </source>
</reference>
<dbReference type="GO" id="GO:0003677">
    <property type="term" value="F:DNA binding"/>
    <property type="evidence" value="ECO:0007669"/>
    <property type="project" value="InterPro"/>
</dbReference>
<dbReference type="PATRIC" id="fig|39777.7.peg.1402"/>
<dbReference type="Proteomes" id="UP000070226">
    <property type="component" value="Unassembled WGS sequence"/>
</dbReference>
<reference evidence="2 5" key="1">
    <citation type="submission" date="2016-01" db="EMBL/GenBank/DDBJ databases">
        <authorList>
            <person name="Oliw E.H."/>
        </authorList>
    </citation>
    <scope>NUCLEOTIDE SEQUENCE [LARGE SCALE GENOMIC DNA]</scope>
    <source>
        <strain evidence="2 5">CMW7756B</strain>
    </source>
</reference>
<dbReference type="Gene3D" id="2.30.31.70">
    <property type="match status" value="1"/>
</dbReference>
<dbReference type="EMBL" id="QXZZ01000034">
    <property type="protein sequence ID" value="RJY50122.1"/>
    <property type="molecule type" value="Genomic_DNA"/>
</dbReference>
<evidence type="ECO:0000313" key="6">
    <source>
        <dbReference type="Proteomes" id="UP000277803"/>
    </source>
</evidence>
<dbReference type="EMBL" id="JASORJ010000001">
    <property type="protein sequence ID" value="MDK7356253.1"/>
    <property type="molecule type" value="Genomic_DNA"/>
</dbReference>
<evidence type="ECO:0000259" key="1">
    <source>
        <dbReference type="Pfam" id="PF02229"/>
    </source>
</evidence>
<dbReference type="AlphaFoldDB" id="A0A133S353"/>
<dbReference type="STRING" id="39777.B7L28_05435"/>
<dbReference type="GeneID" id="57773811"/>
<evidence type="ECO:0000313" key="5">
    <source>
        <dbReference type="Proteomes" id="UP000070226"/>
    </source>
</evidence>
<dbReference type="KEGG" id="vat:B7L28_05435"/>
<evidence type="ECO:0000313" key="2">
    <source>
        <dbReference type="EMBL" id="KXA62873.1"/>
    </source>
</evidence>
<evidence type="ECO:0000313" key="3">
    <source>
        <dbReference type="EMBL" id="MDK7356253.1"/>
    </source>
</evidence>
<dbReference type="Proteomes" id="UP000277803">
    <property type="component" value="Unassembled WGS sequence"/>
</dbReference>
<dbReference type="EMBL" id="LRQT01000079">
    <property type="protein sequence ID" value="KXA62873.1"/>
    <property type="molecule type" value="Genomic_DNA"/>
</dbReference>
<dbReference type="RefSeq" id="WP_005376370.1">
    <property type="nucleotide sequence ID" value="NZ_CABFMO010000033.1"/>
</dbReference>
<dbReference type="InterPro" id="IPR003173">
    <property type="entry name" value="PC4_C"/>
</dbReference>
<sequence length="89" mass="10217">MAVINFEIFKVIGTLSEDKDGWKKQLTCTSWGKYNPKFDLRAWDSEYTSMKKGITLSLEELIALRDLLNESDLETILAEAIEEKQASKE</sequence>
<reference evidence="4 6" key="2">
    <citation type="submission" date="2018-09" db="EMBL/GenBank/DDBJ databases">
        <title>Genome sequence of Veillonella atypica isolated from periodontal Korean patients.</title>
        <authorList>
            <person name="Lee J.-H."/>
            <person name="Moon J.-H."/>
            <person name="Shin S.-Y."/>
        </authorList>
    </citation>
    <scope>NUCLEOTIDE SEQUENCE [LARGE SCALE GENOMIC DNA]</scope>
    <source>
        <strain evidence="4 6">KHUD_V1</strain>
    </source>
</reference>
<comment type="caution">
    <text evidence="2">The sequence shown here is derived from an EMBL/GenBank/DDBJ whole genome shotgun (WGS) entry which is preliminary data.</text>
</comment>
<gene>
    <name evidence="4" type="ORF">D2965_07210</name>
    <name evidence="2" type="ORF">HMPREF3233_01436</name>
    <name evidence="3" type="ORF">QP520_01210</name>
</gene>
<organism evidence="2">
    <name type="scientific">Veillonella atypica</name>
    <dbReference type="NCBI Taxonomy" id="39777"/>
    <lineage>
        <taxon>Bacteria</taxon>
        <taxon>Bacillati</taxon>
        <taxon>Bacillota</taxon>
        <taxon>Negativicutes</taxon>
        <taxon>Veillonellales</taxon>
        <taxon>Veillonellaceae</taxon>
        <taxon>Veillonella</taxon>
    </lineage>
</organism>
<accession>A0A133S353</accession>
<proteinExistence type="predicted"/>
<feature type="domain" description="Transcriptional coactivator p15 (PC4) C-terminal" evidence="1">
    <location>
        <begin position="20"/>
        <end position="66"/>
    </location>
</feature>
<dbReference type="Proteomes" id="UP001236274">
    <property type="component" value="Unassembled WGS sequence"/>
</dbReference>